<feature type="transmembrane region" description="Helical" evidence="6">
    <location>
        <begin position="137"/>
        <end position="164"/>
    </location>
</feature>
<dbReference type="GO" id="GO:0005886">
    <property type="term" value="C:plasma membrane"/>
    <property type="evidence" value="ECO:0007669"/>
    <property type="project" value="UniProtKB-SubCell"/>
</dbReference>
<evidence type="ECO:0000313" key="7">
    <source>
        <dbReference type="EMBL" id="QOD37901.1"/>
    </source>
</evidence>
<feature type="transmembrane region" description="Helical" evidence="6">
    <location>
        <begin position="176"/>
        <end position="192"/>
    </location>
</feature>
<dbReference type="RefSeq" id="WP_191110731.1">
    <property type="nucleotide sequence ID" value="NZ_CP061738.1"/>
</dbReference>
<dbReference type="PIRSF" id="PIRSF035875">
    <property type="entry name" value="RNase_BN"/>
    <property type="match status" value="1"/>
</dbReference>
<proteinExistence type="predicted"/>
<accession>A0A7L7YRJ0</accession>
<dbReference type="AlphaFoldDB" id="A0A7L7YRJ0"/>
<keyword evidence="2" id="KW-1003">Cell membrane</keyword>
<keyword evidence="4 6" id="KW-1133">Transmembrane helix</keyword>
<evidence type="ECO:0000256" key="5">
    <source>
        <dbReference type="ARBA" id="ARBA00023136"/>
    </source>
</evidence>
<feature type="transmembrane region" description="Helical" evidence="6">
    <location>
        <begin position="33"/>
        <end position="57"/>
    </location>
</feature>
<feature type="transmembrane region" description="Helical" evidence="6">
    <location>
        <begin position="97"/>
        <end position="116"/>
    </location>
</feature>
<keyword evidence="8" id="KW-1185">Reference proteome</keyword>
<feature type="transmembrane region" description="Helical" evidence="6">
    <location>
        <begin position="235"/>
        <end position="259"/>
    </location>
</feature>
<dbReference type="PANTHER" id="PTHR30213">
    <property type="entry name" value="INNER MEMBRANE PROTEIN YHJD"/>
    <property type="match status" value="1"/>
</dbReference>
<feature type="transmembrane region" description="Helical" evidence="6">
    <location>
        <begin position="204"/>
        <end position="223"/>
    </location>
</feature>
<dbReference type="InterPro" id="IPR017039">
    <property type="entry name" value="Virul_fac_BrkB"/>
</dbReference>
<dbReference type="Proteomes" id="UP000516514">
    <property type="component" value="Chromosome"/>
</dbReference>
<evidence type="ECO:0000256" key="4">
    <source>
        <dbReference type="ARBA" id="ARBA00022989"/>
    </source>
</evidence>
<evidence type="ECO:0000256" key="6">
    <source>
        <dbReference type="SAM" id="Phobius"/>
    </source>
</evidence>
<evidence type="ECO:0000313" key="8">
    <source>
        <dbReference type="Proteomes" id="UP000516514"/>
    </source>
</evidence>
<sequence>MNKLLQKFYNIIYCLYRALVDTIYNDGMEHAGYLSFLILLSIFPFLIVLMALASTFANFLDQYNIGWTFIIDNMPQDILASLMPRIREIISGPPHSLLTLAIVGAVWTASSTIEGLRTILNKAYKVPVSPPYILRRVLSILQFLVITLIVTLTVVFSTLVPMLIDFSYHGLSYTKYLFIEFVLFIVVSWLYFMLPNIKQNLSDVFPGSCLAVILWTISASAFKQYLKASFGQLDLIYGSLGGVVVSLLFFYMLSLIFIYGAKFNFQLKYSNESR</sequence>
<evidence type="ECO:0000256" key="3">
    <source>
        <dbReference type="ARBA" id="ARBA00022692"/>
    </source>
</evidence>
<reference evidence="7 8" key="1">
    <citation type="submission" date="2020-09" db="EMBL/GenBank/DDBJ databases">
        <title>An Earliest Endosymbiont, Wolbachia massiliensis sp. nov., Strain PL13 From the Bed Bug (Cimex hemipterius), Type strain of a New supergroup T.</title>
        <authorList>
            <person name="Laidoudi Y."/>
            <person name="Levasseur A."/>
            <person name="Medkour H."/>
            <person name="Maaloum M."/>
            <person name="BenKhedher M."/>
            <person name="Sambou M."/>
            <person name="Bassene H."/>
            <person name="Davoust B."/>
            <person name="Fenollar F."/>
            <person name="Raoult D."/>
            <person name="Mediannikov O."/>
        </authorList>
    </citation>
    <scope>NUCLEOTIDE SEQUENCE [LARGE SCALE GENOMIC DNA]</scope>
    <source>
        <strain evidence="7 8">PL13</strain>
    </source>
</reference>
<keyword evidence="5 6" id="KW-0472">Membrane</keyword>
<keyword evidence="3 6" id="KW-0812">Transmembrane</keyword>
<dbReference type="KEGG" id="wms:ID128_03500"/>
<comment type="subcellular location">
    <subcellularLocation>
        <location evidence="1">Cell membrane</location>
        <topology evidence="1">Multi-pass membrane protein</topology>
    </subcellularLocation>
</comment>
<dbReference type="PANTHER" id="PTHR30213:SF0">
    <property type="entry name" value="UPF0761 MEMBRANE PROTEIN YIHY"/>
    <property type="match status" value="1"/>
</dbReference>
<dbReference type="NCBIfam" id="TIGR00765">
    <property type="entry name" value="yihY_not_rbn"/>
    <property type="match status" value="1"/>
</dbReference>
<organism evidence="7 8">
    <name type="scientific">Candidatus Wolbachia massiliensis</name>
    <dbReference type="NCBI Taxonomy" id="1845000"/>
    <lineage>
        <taxon>Bacteria</taxon>
        <taxon>Pseudomonadati</taxon>
        <taxon>Pseudomonadota</taxon>
        <taxon>Alphaproteobacteria</taxon>
        <taxon>Rickettsiales</taxon>
        <taxon>Anaplasmataceae</taxon>
        <taxon>Wolbachieae</taxon>
        <taxon>Wolbachia</taxon>
    </lineage>
</organism>
<evidence type="ECO:0000256" key="2">
    <source>
        <dbReference type="ARBA" id="ARBA00022475"/>
    </source>
</evidence>
<gene>
    <name evidence="7" type="ORF">ID128_03500</name>
</gene>
<dbReference type="EMBL" id="CP061738">
    <property type="protein sequence ID" value="QOD37901.1"/>
    <property type="molecule type" value="Genomic_DNA"/>
</dbReference>
<evidence type="ECO:0000256" key="1">
    <source>
        <dbReference type="ARBA" id="ARBA00004651"/>
    </source>
</evidence>
<dbReference type="Pfam" id="PF03631">
    <property type="entry name" value="Virul_fac_BrkB"/>
    <property type="match status" value="1"/>
</dbReference>
<name>A0A7L7YRJ0_9RICK</name>
<protein>
    <submittedName>
        <fullName evidence="7">YihY/virulence factor BrkB family protein</fullName>
    </submittedName>
</protein>